<gene>
    <name evidence="2" type="ORF">PFISCL1PPCAC_21282</name>
</gene>
<dbReference type="EMBL" id="BTSY01000005">
    <property type="protein sequence ID" value="GMT29985.1"/>
    <property type="molecule type" value="Genomic_DNA"/>
</dbReference>
<accession>A0AAV5WHK3</accession>
<name>A0AAV5WHK3_9BILA</name>
<sequence>ELKDVKYEEFLDLLQVIYPCSRAVTYDTVKSILALAGFYQIKFAMDCAHSYLIRTTKFNVMEKIKLADQYKLDALQHFCLQSFKNFSEVKNVHKDGMFETLSKDMQCALYIRTMELPAQ</sequence>
<dbReference type="Gene3D" id="3.30.710.10">
    <property type="entry name" value="Potassium Channel Kv1.1, Chain A"/>
    <property type="match status" value="1"/>
</dbReference>
<comment type="caution">
    <text evidence="2">The sequence shown here is derived from an EMBL/GenBank/DDBJ whole genome shotgun (WGS) entry which is preliminary data.</text>
</comment>
<dbReference type="Proteomes" id="UP001432322">
    <property type="component" value="Unassembled WGS sequence"/>
</dbReference>
<feature type="domain" description="BTB" evidence="1">
    <location>
        <begin position="1"/>
        <end position="54"/>
    </location>
</feature>
<dbReference type="AlphaFoldDB" id="A0AAV5WHK3"/>
<reference evidence="2" key="1">
    <citation type="submission" date="2023-10" db="EMBL/GenBank/DDBJ databases">
        <title>Genome assembly of Pristionchus species.</title>
        <authorList>
            <person name="Yoshida K."/>
            <person name="Sommer R.J."/>
        </authorList>
    </citation>
    <scope>NUCLEOTIDE SEQUENCE</scope>
    <source>
        <strain evidence="2">RS5133</strain>
    </source>
</reference>
<protein>
    <recommendedName>
        <fullName evidence="1">BTB domain-containing protein</fullName>
    </recommendedName>
</protein>
<dbReference type="Pfam" id="PF00651">
    <property type="entry name" value="BTB"/>
    <property type="match status" value="1"/>
</dbReference>
<dbReference type="InterPro" id="IPR000210">
    <property type="entry name" value="BTB/POZ_dom"/>
</dbReference>
<proteinExistence type="predicted"/>
<dbReference type="SUPFAM" id="SSF54695">
    <property type="entry name" value="POZ domain"/>
    <property type="match status" value="1"/>
</dbReference>
<organism evidence="2 3">
    <name type="scientific">Pristionchus fissidentatus</name>
    <dbReference type="NCBI Taxonomy" id="1538716"/>
    <lineage>
        <taxon>Eukaryota</taxon>
        <taxon>Metazoa</taxon>
        <taxon>Ecdysozoa</taxon>
        <taxon>Nematoda</taxon>
        <taxon>Chromadorea</taxon>
        <taxon>Rhabditida</taxon>
        <taxon>Rhabditina</taxon>
        <taxon>Diplogasteromorpha</taxon>
        <taxon>Diplogasteroidea</taxon>
        <taxon>Neodiplogasteridae</taxon>
        <taxon>Pristionchus</taxon>
    </lineage>
</organism>
<keyword evidence="3" id="KW-1185">Reference proteome</keyword>
<dbReference type="PANTHER" id="PTHR47022">
    <property type="entry name" value="BTB AND MATH DOMAIN-CONTAINING PROTEIN 36-RELATED"/>
    <property type="match status" value="1"/>
</dbReference>
<dbReference type="PANTHER" id="PTHR47022:SF1">
    <property type="entry name" value="BTB AND MATH DOMAIN-CONTAINING PROTEIN 36-RELATED"/>
    <property type="match status" value="1"/>
</dbReference>
<evidence type="ECO:0000313" key="2">
    <source>
        <dbReference type="EMBL" id="GMT29985.1"/>
    </source>
</evidence>
<feature type="non-terminal residue" evidence="2">
    <location>
        <position position="1"/>
    </location>
</feature>
<evidence type="ECO:0000259" key="1">
    <source>
        <dbReference type="Pfam" id="PF00651"/>
    </source>
</evidence>
<evidence type="ECO:0000313" key="3">
    <source>
        <dbReference type="Proteomes" id="UP001432322"/>
    </source>
</evidence>
<dbReference type="InterPro" id="IPR011333">
    <property type="entry name" value="SKP1/BTB/POZ_sf"/>
</dbReference>